<keyword evidence="1" id="KW-0808">Transferase</keyword>
<proteinExistence type="predicted"/>
<name>A0A6G1ZFZ4_9BACT</name>
<dbReference type="GO" id="GO:0016740">
    <property type="term" value="F:transferase activity"/>
    <property type="evidence" value="ECO:0007669"/>
    <property type="project" value="UniProtKB-KW"/>
</dbReference>
<dbReference type="GeneID" id="69983201"/>
<protein>
    <submittedName>
        <fullName evidence="1">Nucleotidyl transferase AbiEii/AbiGii toxin family protein</fullName>
    </submittedName>
</protein>
<organism evidence="1">
    <name type="scientific">Parabacteroides goldsteinii</name>
    <dbReference type="NCBI Taxonomy" id="328812"/>
    <lineage>
        <taxon>Bacteria</taxon>
        <taxon>Pseudomonadati</taxon>
        <taxon>Bacteroidota</taxon>
        <taxon>Bacteroidia</taxon>
        <taxon>Bacteroidales</taxon>
        <taxon>Tannerellaceae</taxon>
        <taxon>Parabacteroides</taxon>
    </lineage>
</organism>
<dbReference type="AlphaFoldDB" id="A0A6G1ZFZ4"/>
<comment type="caution">
    <text evidence="1">The sequence shown here is derived from an EMBL/GenBank/DDBJ whole genome shotgun (WGS) entry which is preliminary data.</text>
</comment>
<dbReference type="RefSeq" id="WP_010801033.1">
    <property type="nucleotide sequence ID" value="NZ_CAJLDJ010000020.1"/>
</dbReference>
<gene>
    <name evidence="1" type="ORF">GKE01_15590</name>
</gene>
<dbReference type="InterPro" id="IPR014942">
    <property type="entry name" value="AbiEii"/>
</dbReference>
<evidence type="ECO:0000313" key="1">
    <source>
        <dbReference type="EMBL" id="MRY12884.1"/>
    </source>
</evidence>
<dbReference type="EMBL" id="WKLP01000023">
    <property type="protein sequence ID" value="MRY12884.1"/>
    <property type="molecule type" value="Genomic_DNA"/>
</dbReference>
<dbReference type="Pfam" id="PF08843">
    <property type="entry name" value="AbiEii"/>
    <property type="match status" value="1"/>
</dbReference>
<sequence>MPTKLKYQTVTPLLKKVLTQLMSNDLFHPFQLVGGTSLSLQLGHRISDDIDLFTDYEYDSIDFRVIQDWLRTQFAYCNGDCGEIVGFGCSYIIGDSVDDSVKLDLFYTDPFIRPAKVIDNIRLTSFEDIIAMKLDVIGRGGRKKDFWDIHELHNTYSITEMLNLYVERFPYNHTKEEIIQGFTNFDIADSDPNPKCLKKKNWQLIKLDFIDWLKQT</sequence>
<accession>A0A6G1ZFZ4</accession>
<reference evidence="1" key="1">
    <citation type="journal article" date="2019" name="Nat. Med.">
        <title>A library of human gut bacterial isolates paired with longitudinal multiomics data enables mechanistic microbiome research.</title>
        <authorList>
            <person name="Poyet M."/>
            <person name="Groussin M."/>
            <person name="Gibbons S.M."/>
            <person name="Avila-Pacheco J."/>
            <person name="Jiang X."/>
            <person name="Kearney S.M."/>
            <person name="Perrotta A.R."/>
            <person name="Berdy B."/>
            <person name="Zhao S."/>
            <person name="Lieberman T.D."/>
            <person name="Swanson P.K."/>
            <person name="Smith M."/>
            <person name="Roesemann S."/>
            <person name="Alexander J.E."/>
            <person name="Rich S.A."/>
            <person name="Livny J."/>
            <person name="Vlamakis H."/>
            <person name="Clish C."/>
            <person name="Bullock K."/>
            <person name="Deik A."/>
            <person name="Scott J."/>
            <person name="Pierce K.A."/>
            <person name="Xavier R.J."/>
            <person name="Alm E.J."/>
        </authorList>
    </citation>
    <scope>NUCLEOTIDE SEQUENCE</scope>
    <source>
        <strain evidence="1">BIOML-A4</strain>
    </source>
</reference>